<dbReference type="InterPro" id="IPR053819">
    <property type="entry name" value="TEADIR3_omega_loop"/>
</dbReference>
<feature type="compositionally biased region" description="Basic and acidic residues" evidence="1">
    <location>
        <begin position="91"/>
        <end position="110"/>
    </location>
</feature>
<gene>
    <name evidence="2" type="ORF">TDIB3V08_LOCUS4630</name>
</gene>
<accession>A0A7R8Z8K5</accession>
<evidence type="ECO:0000256" key="1">
    <source>
        <dbReference type="SAM" id="MobiDB-lite"/>
    </source>
</evidence>
<protein>
    <submittedName>
        <fullName evidence="2">Uncharacterized protein</fullName>
    </submittedName>
</protein>
<feature type="compositionally biased region" description="Basic residues" evidence="1">
    <location>
        <begin position="111"/>
        <end position="124"/>
    </location>
</feature>
<dbReference type="EMBL" id="OA566131">
    <property type="protein sequence ID" value="CAD7198349.1"/>
    <property type="molecule type" value="Genomic_DNA"/>
</dbReference>
<feature type="region of interest" description="Disordered" evidence="1">
    <location>
        <begin position="1"/>
        <end position="169"/>
    </location>
</feature>
<reference evidence="2" key="1">
    <citation type="submission" date="2020-11" db="EMBL/GenBank/DDBJ databases">
        <authorList>
            <person name="Tran Van P."/>
        </authorList>
    </citation>
    <scope>NUCLEOTIDE SEQUENCE</scope>
</reference>
<dbReference type="AlphaFoldDB" id="A0A7R8Z8K5"/>
<name>A0A7R8Z8K5_TIMDO</name>
<evidence type="ECO:0000313" key="2">
    <source>
        <dbReference type="EMBL" id="CAD7198349.1"/>
    </source>
</evidence>
<proteinExistence type="predicted"/>
<organism evidence="2">
    <name type="scientific">Timema douglasi</name>
    <name type="common">Walking stick</name>
    <dbReference type="NCBI Taxonomy" id="61478"/>
    <lineage>
        <taxon>Eukaryota</taxon>
        <taxon>Metazoa</taxon>
        <taxon>Ecdysozoa</taxon>
        <taxon>Arthropoda</taxon>
        <taxon>Hexapoda</taxon>
        <taxon>Insecta</taxon>
        <taxon>Pterygota</taxon>
        <taxon>Neoptera</taxon>
        <taxon>Polyneoptera</taxon>
        <taxon>Phasmatodea</taxon>
        <taxon>Timematodea</taxon>
        <taxon>Timematoidea</taxon>
        <taxon>Timematidae</taxon>
        <taxon>Timema</taxon>
    </lineage>
</organism>
<dbReference type="Pfam" id="PF15238">
    <property type="entry name" value="TEADIR3"/>
    <property type="match status" value="1"/>
</dbReference>
<feature type="compositionally biased region" description="Low complexity" evidence="1">
    <location>
        <begin position="9"/>
        <end position="29"/>
    </location>
</feature>
<sequence>MNGKRKPSPDFSFSSSSSSSPTLLSLTPLDVERAAGPVRRPSVVTGLKQKQSSRQGSPPAEPLTLTEYEPVYSPDGSSNASSEGPVYVRKPGFEHHAQEFERRPHGDHGGHRGKSAARTKKKRVVVCGPAEGRTNAGDGKTTGGEVPGSSKNKKKKAPSHPITPSSDITESGEIWQHLFVDVANSSFSPYPPSSDIAESEEIWQHLFLSPPLTTCSDPLPMRLRALPQSFWQQPNKPTSLSPGAIFPVLPPLKEDNVSADDGGSTHGEAQRSRRQVISVANTDLLFSLFREVEEEERTRQGEMRPTLVRRGRPKKPPSTIVARMLRDEDPCLVSTMTESILPLIPDRGGSGLTTGTSRLAQGQQVLAMVTLKDGDRSVCFPSLSVEHNYPQILSELVMKL</sequence>